<keyword evidence="3" id="KW-0808">Transferase</keyword>
<dbReference type="Pfam" id="PF00534">
    <property type="entry name" value="Glycos_transf_1"/>
    <property type="match status" value="1"/>
</dbReference>
<dbReference type="PANTHER" id="PTHR12526:SF640">
    <property type="entry name" value="COLANIC ACID BIOSYNTHESIS GLYCOSYLTRANSFERASE WCAL-RELATED"/>
    <property type="match status" value="1"/>
</dbReference>
<accession>A0ABP7IQM5</accession>
<comment type="similarity">
    <text evidence="1">Belongs to the glycosyltransferase group 1 family. Glycosyltransferase 4 subfamily.</text>
</comment>
<reference evidence="7" key="1">
    <citation type="journal article" date="2019" name="Int. J. Syst. Evol. Microbiol.">
        <title>The Global Catalogue of Microorganisms (GCM) 10K type strain sequencing project: providing services to taxonomists for standard genome sequencing and annotation.</title>
        <authorList>
            <consortium name="The Broad Institute Genomics Platform"/>
            <consortium name="The Broad Institute Genome Sequencing Center for Infectious Disease"/>
            <person name="Wu L."/>
            <person name="Ma J."/>
        </authorList>
    </citation>
    <scope>NUCLEOTIDE SEQUENCE [LARGE SCALE GENOMIC DNA]</scope>
    <source>
        <strain evidence="7">JCM 16953</strain>
    </source>
</reference>
<keyword evidence="7" id="KW-1185">Reference proteome</keyword>
<dbReference type="InterPro" id="IPR001296">
    <property type="entry name" value="Glyco_trans_1"/>
</dbReference>
<comment type="caution">
    <text evidence="6">The sequence shown here is derived from an EMBL/GenBank/DDBJ whole genome shotgun (WGS) entry which is preliminary data.</text>
</comment>
<evidence type="ECO:0000256" key="2">
    <source>
        <dbReference type="ARBA" id="ARBA00022676"/>
    </source>
</evidence>
<dbReference type="Gene3D" id="3.40.50.2000">
    <property type="entry name" value="Glycogen Phosphorylase B"/>
    <property type="match status" value="2"/>
</dbReference>
<dbReference type="RefSeq" id="WP_344776259.1">
    <property type="nucleotide sequence ID" value="NZ_BAABAH010000009.1"/>
</dbReference>
<evidence type="ECO:0000256" key="3">
    <source>
        <dbReference type="ARBA" id="ARBA00022679"/>
    </source>
</evidence>
<gene>
    <name evidence="6" type="ORF">GCM10022242_27000</name>
</gene>
<dbReference type="EMBL" id="BAABAH010000009">
    <property type="protein sequence ID" value="GAA3824144.1"/>
    <property type="molecule type" value="Genomic_DNA"/>
</dbReference>
<dbReference type="PANTHER" id="PTHR12526">
    <property type="entry name" value="GLYCOSYLTRANSFERASE"/>
    <property type="match status" value="1"/>
</dbReference>
<dbReference type="Pfam" id="PF13439">
    <property type="entry name" value="Glyco_transf_4"/>
    <property type="match status" value="1"/>
</dbReference>
<dbReference type="Proteomes" id="UP001501821">
    <property type="component" value="Unassembled WGS sequence"/>
</dbReference>
<dbReference type="InterPro" id="IPR028098">
    <property type="entry name" value="Glyco_trans_4-like_N"/>
</dbReference>
<keyword evidence="2" id="KW-0328">Glycosyltransferase</keyword>
<evidence type="ECO:0000313" key="7">
    <source>
        <dbReference type="Proteomes" id="UP001501821"/>
    </source>
</evidence>
<evidence type="ECO:0000313" key="6">
    <source>
        <dbReference type="EMBL" id="GAA3824144.1"/>
    </source>
</evidence>
<evidence type="ECO:0000256" key="1">
    <source>
        <dbReference type="ARBA" id="ARBA00009481"/>
    </source>
</evidence>
<dbReference type="SUPFAM" id="SSF53756">
    <property type="entry name" value="UDP-Glycosyltransferase/glycogen phosphorylase"/>
    <property type="match status" value="1"/>
</dbReference>
<proteinExistence type="inferred from homology"/>
<feature type="domain" description="Glycosyl transferase family 1" evidence="4">
    <location>
        <begin position="166"/>
        <end position="326"/>
    </location>
</feature>
<organism evidence="6 7">
    <name type="scientific">Nocardioides panacisoli</name>
    <dbReference type="NCBI Taxonomy" id="627624"/>
    <lineage>
        <taxon>Bacteria</taxon>
        <taxon>Bacillati</taxon>
        <taxon>Actinomycetota</taxon>
        <taxon>Actinomycetes</taxon>
        <taxon>Propionibacteriales</taxon>
        <taxon>Nocardioidaceae</taxon>
        <taxon>Nocardioides</taxon>
    </lineage>
</organism>
<feature type="domain" description="Glycosyltransferase subfamily 4-like N-terminal" evidence="5">
    <location>
        <begin position="12"/>
        <end position="157"/>
    </location>
</feature>
<evidence type="ECO:0000259" key="4">
    <source>
        <dbReference type="Pfam" id="PF00534"/>
    </source>
</evidence>
<evidence type="ECO:0000259" key="5">
    <source>
        <dbReference type="Pfam" id="PF13439"/>
    </source>
</evidence>
<protein>
    <submittedName>
        <fullName evidence="6">Glycosyltransferase family 4 protein</fullName>
    </submittedName>
</protein>
<sequence>MRILTVISELGVGGAEVVAVTLATAAVAGGHEVTIASGPGFRIPQVRAAGVGHVPITMVGRNPVQLARSVLRLRAAGRPDLVHAHNPKATLVARLAFGRDVPIVTTLHGVADAEAAHAARILSWASDRVVVVSSHVGRQLALAGCPEHRIEVVPNAVQPLPSYPRAQARAELGIPPTAVVGLCLARMVDQKRHDLLLDAWSYIGQRALLLLAGDGPNRTRVAAEVDYYRLGGTVRQLGERTDVPRLVAASDFLVLPTDWEGLPISVLEAMEAGLPVVASRVGGLAEHFAGAARLVEPGSLSELVGALDDVIARPALRAQLAHAGRARTAERFSADAMVQQYADLYARLASTGKGLTPTGGRR</sequence>
<name>A0ABP7IQM5_9ACTN</name>